<name>A0A2M6WQJ5_9BACT</name>
<dbReference type="InterPro" id="IPR007557">
    <property type="entry name" value="PSP1_C"/>
</dbReference>
<protein>
    <submittedName>
        <fullName evidence="2">Stage 0 sporulation protein</fullName>
    </submittedName>
</protein>
<feature type="domain" description="PSP1 C-terminal" evidence="1">
    <location>
        <begin position="59"/>
        <end position="143"/>
    </location>
</feature>
<evidence type="ECO:0000313" key="3">
    <source>
        <dbReference type="Proteomes" id="UP000228964"/>
    </source>
</evidence>
<gene>
    <name evidence="2" type="ORF">COT96_01995</name>
</gene>
<dbReference type="PANTHER" id="PTHR43830">
    <property type="entry name" value="PROTEIN PSP1"/>
    <property type="match status" value="1"/>
</dbReference>
<dbReference type="EMBL" id="PFAO01000047">
    <property type="protein sequence ID" value="PIT95087.1"/>
    <property type="molecule type" value="Genomic_DNA"/>
</dbReference>
<evidence type="ECO:0000259" key="1">
    <source>
        <dbReference type="PROSITE" id="PS51411"/>
    </source>
</evidence>
<comment type="caution">
    <text evidence="2">The sequence shown here is derived from an EMBL/GenBank/DDBJ whole genome shotgun (WGS) entry which is preliminary data.</text>
</comment>
<organism evidence="2 3">
    <name type="scientific">Candidatus Falkowbacteria bacterium CG10_big_fil_rev_8_21_14_0_10_38_22</name>
    <dbReference type="NCBI Taxonomy" id="1974564"/>
    <lineage>
        <taxon>Bacteria</taxon>
        <taxon>Candidatus Falkowiibacteriota</taxon>
    </lineage>
</organism>
<dbReference type="GO" id="GO:0005737">
    <property type="term" value="C:cytoplasm"/>
    <property type="evidence" value="ECO:0007669"/>
    <property type="project" value="TreeGrafter"/>
</dbReference>
<dbReference type="Pfam" id="PF04468">
    <property type="entry name" value="PSP1"/>
    <property type="match status" value="1"/>
</dbReference>
<proteinExistence type="predicted"/>
<dbReference type="AlphaFoldDB" id="A0A2M6WQJ5"/>
<dbReference type="Proteomes" id="UP000228964">
    <property type="component" value="Unassembled WGS sequence"/>
</dbReference>
<evidence type="ECO:0000313" key="2">
    <source>
        <dbReference type="EMBL" id="PIT95087.1"/>
    </source>
</evidence>
<dbReference type="PANTHER" id="PTHR43830:SF3">
    <property type="entry name" value="PROTEIN PSP1"/>
    <property type="match status" value="1"/>
</dbReference>
<sequence>MKVVQIQFAPWDKVYNFNPTGHTLMIGDQVIVKTELGTELGRVVGFIEVSQTEAENVIKPLVRKATTTDMEKVPNEKQKKKDLEYCKKNIIKYDLPMKLVDVHYSFDGSRITFAFIADGRIDFRELVKELTRYFNRTIRLQQIGIRDEAKIMGDYGHCGRPLCCGRFLSDLTSITSDMAELQQCVHRGSERISGICGRLMCCLAYEEEGYKKLAQNLPPLDSEIKVEGKKGRVVAQHILKQTVDVLLDSGNSEAGVVVEVEAGKARKQ</sequence>
<dbReference type="InterPro" id="IPR047767">
    <property type="entry name" value="PSP1-like"/>
</dbReference>
<dbReference type="NCBIfam" id="NF041131">
    <property type="entry name" value="RicT_YaaT_fam"/>
    <property type="match status" value="1"/>
</dbReference>
<reference evidence="3" key="1">
    <citation type="submission" date="2017-09" db="EMBL/GenBank/DDBJ databases">
        <title>Depth-based differentiation of microbial function through sediment-hosted aquifers and enrichment of novel symbionts in the deep terrestrial subsurface.</title>
        <authorList>
            <person name="Probst A.J."/>
            <person name="Ladd B."/>
            <person name="Jarett J.K."/>
            <person name="Geller-Mcgrath D.E."/>
            <person name="Sieber C.M.K."/>
            <person name="Emerson J.B."/>
            <person name="Anantharaman K."/>
            <person name="Thomas B.C."/>
            <person name="Malmstrom R."/>
            <person name="Stieglmeier M."/>
            <person name="Klingl A."/>
            <person name="Woyke T."/>
            <person name="Ryan C.M."/>
            <person name="Banfield J.F."/>
        </authorList>
    </citation>
    <scope>NUCLEOTIDE SEQUENCE [LARGE SCALE GENOMIC DNA]</scope>
</reference>
<dbReference type="PROSITE" id="PS51411">
    <property type="entry name" value="PSP1_C"/>
    <property type="match status" value="1"/>
</dbReference>
<accession>A0A2M6WQJ5</accession>